<dbReference type="CDD" id="cd12113">
    <property type="entry name" value="PHP_PolIIIA_DnaE3"/>
    <property type="match status" value="1"/>
</dbReference>
<evidence type="ECO:0000256" key="6">
    <source>
        <dbReference type="ARBA" id="ARBA00022695"/>
    </source>
</evidence>
<dbReference type="STRING" id="1157490.EL26_17345"/>
<dbReference type="GO" id="GO:0003676">
    <property type="term" value="F:nucleic acid binding"/>
    <property type="evidence" value="ECO:0007669"/>
    <property type="project" value="InterPro"/>
</dbReference>
<evidence type="ECO:0000313" key="12">
    <source>
        <dbReference type="EMBL" id="KEO82074.1"/>
    </source>
</evidence>
<comment type="subcellular location">
    <subcellularLocation>
        <location evidence="1">Cytoplasm</location>
    </subcellularLocation>
</comment>
<dbReference type="InterPro" id="IPR041931">
    <property type="entry name" value="DNA_pol3_alpha_thumb_dom"/>
</dbReference>
<dbReference type="Pfam" id="PF14579">
    <property type="entry name" value="HHH_6"/>
    <property type="match status" value="1"/>
</dbReference>
<dbReference type="Pfam" id="PF07733">
    <property type="entry name" value="DNA_pol3_alpha"/>
    <property type="match status" value="1"/>
</dbReference>
<evidence type="ECO:0000259" key="11">
    <source>
        <dbReference type="SMART" id="SM00481"/>
    </source>
</evidence>
<dbReference type="GO" id="GO:0003887">
    <property type="term" value="F:DNA-directed DNA polymerase activity"/>
    <property type="evidence" value="ECO:0007669"/>
    <property type="project" value="UniProtKB-KW"/>
</dbReference>
<evidence type="ECO:0000256" key="3">
    <source>
        <dbReference type="ARBA" id="ARBA00012417"/>
    </source>
</evidence>
<organism evidence="12 13">
    <name type="scientific">Tumebacillus flagellatus</name>
    <dbReference type="NCBI Taxonomy" id="1157490"/>
    <lineage>
        <taxon>Bacteria</taxon>
        <taxon>Bacillati</taxon>
        <taxon>Bacillota</taxon>
        <taxon>Bacilli</taxon>
        <taxon>Bacillales</taxon>
        <taxon>Alicyclobacillaceae</taxon>
        <taxon>Tumebacillus</taxon>
    </lineage>
</organism>
<dbReference type="SUPFAM" id="SSF89550">
    <property type="entry name" value="PHP domain-like"/>
    <property type="match status" value="1"/>
</dbReference>
<comment type="similarity">
    <text evidence="2">Belongs to the DNA polymerase type-C family. DnaE subfamily.</text>
</comment>
<dbReference type="EMBL" id="JMIR01000028">
    <property type="protein sequence ID" value="KEO82074.1"/>
    <property type="molecule type" value="Genomic_DNA"/>
</dbReference>
<dbReference type="PANTHER" id="PTHR32294:SF0">
    <property type="entry name" value="DNA POLYMERASE III SUBUNIT ALPHA"/>
    <property type="match status" value="1"/>
</dbReference>
<dbReference type="InterPro" id="IPR012340">
    <property type="entry name" value="NA-bd_OB-fold"/>
</dbReference>
<dbReference type="Pfam" id="PF01336">
    <property type="entry name" value="tRNA_anti-codon"/>
    <property type="match status" value="1"/>
</dbReference>
<dbReference type="SUPFAM" id="SSF50249">
    <property type="entry name" value="Nucleic acid-binding proteins"/>
    <property type="match status" value="1"/>
</dbReference>
<accession>A0A074LLW0</accession>
<keyword evidence="13" id="KW-1185">Reference proteome</keyword>
<dbReference type="Proteomes" id="UP000027931">
    <property type="component" value="Unassembled WGS sequence"/>
</dbReference>
<comment type="function">
    <text evidence="9">DNA polymerase III is a complex, multichain enzyme responsible for most of the replicative synthesis in bacteria. This DNA polymerase also exhibits 3' to 5' exonuclease activity. The alpha chain is the DNA polymerase.</text>
</comment>
<dbReference type="InterPro" id="IPR004365">
    <property type="entry name" value="NA-bd_OB_tRNA"/>
</dbReference>
<feature type="domain" description="Polymerase/histidinol phosphatase N-terminal" evidence="11">
    <location>
        <begin position="5"/>
        <end position="72"/>
    </location>
</feature>
<dbReference type="InterPro" id="IPR011708">
    <property type="entry name" value="DNA_pol3_alpha_NTPase_dom"/>
</dbReference>
<dbReference type="GO" id="GO:0006260">
    <property type="term" value="P:DNA replication"/>
    <property type="evidence" value="ECO:0007669"/>
    <property type="project" value="UniProtKB-KW"/>
</dbReference>
<dbReference type="Gene3D" id="3.20.20.140">
    <property type="entry name" value="Metal-dependent hydrolases"/>
    <property type="match status" value="1"/>
</dbReference>
<evidence type="ECO:0000256" key="9">
    <source>
        <dbReference type="ARBA" id="ARBA00025611"/>
    </source>
</evidence>
<proteinExistence type="inferred from homology"/>
<evidence type="ECO:0000313" key="13">
    <source>
        <dbReference type="Proteomes" id="UP000027931"/>
    </source>
</evidence>
<dbReference type="InterPro" id="IPR016195">
    <property type="entry name" value="Pol/histidinol_Pase-like"/>
</dbReference>
<dbReference type="CDD" id="cd04485">
    <property type="entry name" value="DnaE_OBF"/>
    <property type="match status" value="1"/>
</dbReference>
<dbReference type="PANTHER" id="PTHR32294">
    <property type="entry name" value="DNA POLYMERASE III SUBUNIT ALPHA"/>
    <property type="match status" value="1"/>
</dbReference>
<keyword evidence="8" id="KW-0239">DNA-directed DNA polymerase</keyword>
<keyword evidence="6 12" id="KW-0548">Nucleotidyltransferase</keyword>
<dbReference type="Gene3D" id="1.10.10.1600">
    <property type="entry name" value="Bacterial DNA polymerase III alpha subunit, thumb domain"/>
    <property type="match status" value="1"/>
</dbReference>
<dbReference type="GO" id="GO:0008408">
    <property type="term" value="F:3'-5' exonuclease activity"/>
    <property type="evidence" value="ECO:0007669"/>
    <property type="project" value="InterPro"/>
</dbReference>
<evidence type="ECO:0000256" key="1">
    <source>
        <dbReference type="ARBA" id="ARBA00004496"/>
    </source>
</evidence>
<dbReference type="AlphaFoldDB" id="A0A074LLW0"/>
<sequence length="1167" mass="130603">MQPFVHLHVHTEYSLLEGMCRIDELIARAQELGMDAVAMTDSGAMYGAVEFYKKAKSAGLKPLLGCQVYVARRALHERPARGEDPWHLILLAETLQGYRNLLKLVSQAQLADHFDKPCTDKNSLFRHREGLIALSGGLDGEIGQKLLTGDLQGAEAAAKEYADLFGADRFYLELQDHGLMPEKQVNQLTLQLAQRLQLPLVATNNVHYLRQEDAPSQDVLACIREGRALQDEDRVRLASPEYGLKSGDEMADLFRHVPQALENTRRIADRCHVELELGVHHLPAFDLPPGFTETTYLRHLCLIGVRERYGEETPPVLERLNYEIDVISQMGFAGYFLIVWDFMRFAHENGISTGPGRGSAAGSLVSYVLRITNVDPIRYNLLFQRFLNPERVSMPDIDIDFEYERRGEVIEYVTQKYGADRVAQIVTFGTMAARAAIRDVGRVLDLPAHVIDRAAKLIPGHLGITIDKALDLEPQLKQLYEGDPLVQKLINTARAIEGLPRHTSLHAAGVVISREPLTEYVPLQRGAEGGVVTQYSMEVLEDVGLLKMDFLGLRYLTLIDRTIEIVRRTEGVQIHFDEMGMDDPRTYELLMRGDTDGCFQLESSGCKNVLRELRPSSFEDIIAVISLYRPGPMENIPTFIKAKHGETAVRYPHPDLQGILEDTYGVIVYQEQIMQIASVMAGFSLGQADLLRRAVGKKKREVLAEQRAIFVEGCLKKGYAEPLAHEVYDLVVRFADYGFNRAHAAAYAVLAYQTCYLKANHPAAYMSALLTSVMMSHHKVAQYVDDCRRMGIEVLPPDVNASSFGFSVENGKIRCGLLAIKNVGLSGIQALVQTRREGGVFSDLGNFCERVDARACNKKALESLIRAGAFDGLHGNRRAMLLSLEETAERGRLRQRDRDDNQMNLFGMIEDQSPKQARGFQLPPAADYPERERLEMEKELIGLYITGSPLTPFRGQMARLADKRVSELTETADGAMVTVAGMMQKLKQIHTKKGARMAFFQLEDTTGAVEVVLFPETYKRCAELLQQTGGDAVVAVKGRLQHRDDELKLLADQMKVLQPDDEGEWIEATENAGPNQANQAQTMQPAQSAQPAHGVLYIRIRPEDEARLHDLQTILIRHHGPWPVLLFYTATRQARALSEKYAVKPSSFFVKEVEALFGEGAVVQKSK</sequence>
<dbReference type="GO" id="GO:0005737">
    <property type="term" value="C:cytoplasm"/>
    <property type="evidence" value="ECO:0007669"/>
    <property type="project" value="UniProtKB-SubCell"/>
</dbReference>
<dbReference type="InterPro" id="IPR040982">
    <property type="entry name" value="DNA_pol3_finger"/>
</dbReference>
<reference evidence="12 13" key="1">
    <citation type="journal article" date="2013" name="Int. J. Syst. Evol. Microbiol.">
        <title>Tumebacillus flagellatus sp. nov., an alpha-amylase/pullulanase-producing bacterium isolated from cassava wastewater.</title>
        <authorList>
            <person name="Wang Q."/>
            <person name="Xie N."/>
            <person name="Qin Y."/>
            <person name="Shen N."/>
            <person name="Zhu J."/>
            <person name="Mi H."/>
            <person name="Huang R."/>
        </authorList>
    </citation>
    <scope>NUCLEOTIDE SEQUENCE [LARGE SCALE GENOMIC DNA]</scope>
    <source>
        <strain evidence="12 13">GST4</strain>
    </source>
</reference>
<comment type="caution">
    <text evidence="12">The sequence shown here is derived from an EMBL/GenBank/DDBJ whole genome shotgun (WGS) entry which is preliminary data.</text>
</comment>
<evidence type="ECO:0000256" key="7">
    <source>
        <dbReference type="ARBA" id="ARBA00022705"/>
    </source>
</evidence>
<dbReference type="SMART" id="SM00481">
    <property type="entry name" value="POLIIIAc"/>
    <property type="match status" value="1"/>
</dbReference>
<dbReference type="Pfam" id="PF02811">
    <property type="entry name" value="PHP"/>
    <property type="match status" value="1"/>
</dbReference>
<evidence type="ECO:0000256" key="2">
    <source>
        <dbReference type="ARBA" id="ARBA00009496"/>
    </source>
</evidence>
<dbReference type="InterPro" id="IPR004805">
    <property type="entry name" value="DnaE2/DnaE/PolC"/>
</dbReference>
<evidence type="ECO:0000256" key="4">
    <source>
        <dbReference type="ARBA" id="ARBA00019114"/>
    </source>
</evidence>
<protein>
    <recommendedName>
        <fullName evidence="4">DNA polymerase III subunit alpha</fullName>
        <ecNumber evidence="3">2.7.7.7</ecNumber>
    </recommendedName>
</protein>
<dbReference type="NCBIfam" id="NF005298">
    <property type="entry name" value="PRK06826.1"/>
    <property type="match status" value="1"/>
</dbReference>
<keyword evidence="7" id="KW-0235">DNA replication</keyword>
<dbReference type="Gene3D" id="1.10.150.870">
    <property type="match status" value="1"/>
</dbReference>
<dbReference type="eggNOG" id="COG0587">
    <property type="taxonomic scope" value="Bacteria"/>
</dbReference>
<dbReference type="InterPro" id="IPR003141">
    <property type="entry name" value="Pol/His_phosphatase_N"/>
</dbReference>
<dbReference type="InterPro" id="IPR004013">
    <property type="entry name" value="PHP_dom"/>
</dbReference>
<evidence type="ECO:0000256" key="5">
    <source>
        <dbReference type="ARBA" id="ARBA00022679"/>
    </source>
</evidence>
<gene>
    <name evidence="12" type="primary">dnaE</name>
    <name evidence="12" type="ORF">EL26_17345</name>
</gene>
<keyword evidence="5 12" id="KW-0808">Transferase</keyword>
<name>A0A074LLW0_9BACL</name>
<dbReference type="InterPro" id="IPR029460">
    <property type="entry name" value="DNAPol_HHH"/>
</dbReference>
<dbReference type="Gene3D" id="2.40.50.140">
    <property type="entry name" value="Nucleic acid-binding proteins"/>
    <property type="match status" value="1"/>
</dbReference>
<evidence type="ECO:0000256" key="8">
    <source>
        <dbReference type="ARBA" id="ARBA00022932"/>
    </source>
</evidence>
<evidence type="ECO:0000256" key="10">
    <source>
        <dbReference type="ARBA" id="ARBA00049244"/>
    </source>
</evidence>
<dbReference type="NCBIfam" id="TIGR00594">
    <property type="entry name" value="polc"/>
    <property type="match status" value="1"/>
</dbReference>
<dbReference type="Pfam" id="PF17657">
    <property type="entry name" value="DNA_pol3_finger"/>
    <property type="match status" value="1"/>
</dbReference>
<dbReference type="OrthoDB" id="9803237at2"/>
<dbReference type="EC" id="2.7.7.7" evidence="3"/>
<dbReference type="NCBIfam" id="NF004226">
    <property type="entry name" value="PRK05673.1"/>
    <property type="match status" value="1"/>
</dbReference>
<dbReference type="RefSeq" id="WP_038091357.1">
    <property type="nucleotide sequence ID" value="NZ_JMIR01000028.1"/>
</dbReference>
<comment type="catalytic activity">
    <reaction evidence="10">
        <text>DNA(n) + a 2'-deoxyribonucleoside 5'-triphosphate = DNA(n+1) + diphosphate</text>
        <dbReference type="Rhea" id="RHEA:22508"/>
        <dbReference type="Rhea" id="RHEA-COMP:17339"/>
        <dbReference type="Rhea" id="RHEA-COMP:17340"/>
        <dbReference type="ChEBI" id="CHEBI:33019"/>
        <dbReference type="ChEBI" id="CHEBI:61560"/>
        <dbReference type="ChEBI" id="CHEBI:173112"/>
        <dbReference type="EC" id="2.7.7.7"/>
    </reaction>
</comment>